<name>A0ABV4U7V0_9BACT</name>
<protein>
    <recommendedName>
        <fullName evidence="4">Helix-turn-helix domain-containing protein</fullName>
    </recommendedName>
</protein>
<keyword evidence="3" id="KW-1185">Reference proteome</keyword>
<dbReference type="RefSeq" id="WP_425345751.1">
    <property type="nucleotide sequence ID" value="NZ_JBGUBD010000006.1"/>
</dbReference>
<evidence type="ECO:0000313" key="2">
    <source>
        <dbReference type="EMBL" id="MFA9478826.1"/>
    </source>
</evidence>
<accession>A0ABV4U7V0</accession>
<evidence type="ECO:0000313" key="3">
    <source>
        <dbReference type="Proteomes" id="UP001575105"/>
    </source>
</evidence>
<feature type="region of interest" description="Disordered" evidence="1">
    <location>
        <begin position="87"/>
        <end position="118"/>
    </location>
</feature>
<feature type="compositionally biased region" description="Basic and acidic residues" evidence="1">
    <location>
        <begin position="97"/>
        <end position="118"/>
    </location>
</feature>
<evidence type="ECO:0000256" key="1">
    <source>
        <dbReference type="SAM" id="MobiDB-lite"/>
    </source>
</evidence>
<gene>
    <name evidence="2" type="ORF">ACERK3_11030</name>
</gene>
<dbReference type="EMBL" id="JBGUBD010000006">
    <property type="protein sequence ID" value="MFA9478826.1"/>
    <property type="molecule type" value="Genomic_DNA"/>
</dbReference>
<comment type="caution">
    <text evidence="2">The sequence shown here is derived from an EMBL/GenBank/DDBJ whole genome shotgun (WGS) entry which is preliminary data.</text>
</comment>
<sequence length="118" mass="13023">MNKQHTPPSSTASPPSGPLTIEEVAAALAPLADQFPPILSLEQAAKLSHYTPGSLKKLVSQDRFPDSAIRARPLRFWRDRFVLEIANHAPSPRRSAKPFEEPAKDASADSARKETRQR</sequence>
<reference evidence="2 3" key="1">
    <citation type="submission" date="2024-08" db="EMBL/GenBank/DDBJ databases">
        <title>Whole-genome sequencing of halo(alkali)philic microorganisms from hypersaline lakes.</title>
        <authorList>
            <person name="Sorokin D.Y."/>
            <person name="Merkel A.Y."/>
            <person name="Messina E."/>
            <person name="Yakimov M."/>
        </authorList>
    </citation>
    <scope>NUCLEOTIDE SEQUENCE [LARGE SCALE GENOMIC DNA]</scope>
    <source>
        <strain evidence="2 3">AB-hyl4</strain>
    </source>
</reference>
<proteinExistence type="predicted"/>
<dbReference type="Proteomes" id="UP001575105">
    <property type="component" value="Unassembled WGS sequence"/>
</dbReference>
<organism evidence="2 3">
    <name type="scientific">Natronomicrosphaera hydrolytica</name>
    <dbReference type="NCBI Taxonomy" id="3242702"/>
    <lineage>
        <taxon>Bacteria</taxon>
        <taxon>Pseudomonadati</taxon>
        <taxon>Planctomycetota</taxon>
        <taxon>Phycisphaerae</taxon>
        <taxon>Phycisphaerales</taxon>
        <taxon>Phycisphaeraceae</taxon>
        <taxon>Natronomicrosphaera</taxon>
    </lineage>
</organism>
<evidence type="ECO:0008006" key="4">
    <source>
        <dbReference type="Google" id="ProtNLM"/>
    </source>
</evidence>